<protein>
    <submittedName>
        <fullName evidence="2">Uncharacterized protein</fullName>
    </submittedName>
</protein>
<evidence type="ECO:0000256" key="1">
    <source>
        <dbReference type="SAM" id="MobiDB-lite"/>
    </source>
</evidence>
<keyword evidence="3" id="KW-1185">Reference proteome</keyword>
<reference evidence="2" key="1">
    <citation type="submission" date="2021-01" db="EMBL/GenBank/DDBJ databases">
        <title>Whole genome shotgun sequence of Virgisporangium aurantiacum NBRC 16421.</title>
        <authorList>
            <person name="Komaki H."/>
            <person name="Tamura T."/>
        </authorList>
    </citation>
    <scope>NUCLEOTIDE SEQUENCE</scope>
    <source>
        <strain evidence="2">NBRC 16421</strain>
    </source>
</reference>
<feature type="region of interest" description="Disordered" evidence="1">
    <location>
        <begin position="1"/>
        <end position="22"/>
    </location>
</feature>
<comment type="caution">
    <text evidence="2">The sequence shown here is derived from an EMBL/GenBank/DDBJ whole genome shotgun (WGS) entry which is preliminary data.</text>
</comment>
<dbReference type="AlphaFoldDB" id="A0A8J3Z4B3"/>
<organism evidence="2 3">
    <name type="scientific">Virgisporangium aurantiacum</name>
    <dbReference type="NCBI Taxonomy" id="175570"/>
    <lineage>
        <taxon>Bacteria</taxon>
        <taxon>Bacillati</taxon>
        <taxon>Actinomycetota</taxon>
        <taxon>Actinomycetes</taxon>
        <taxon>Micromonosporales</taxon>
        <taxon>Micromonosporaceae</taxon>
        <taxon>Virgisporangium</taxon>
    </lineage>
</organism>
<name>A0A8J3Z4B3_9ACTN</name>
<evidence type="ECO:0000313" key="2">
    <source>
        <dbReference type="EMBL" id="GIJ56152.1"/>
    </source>
</evidence>
<proteinExistence type="predicted"/>
<dbReference type="Proteomes" id="UP000612585">
    <property type="component" value="Unassembled WGS sequence"/>
</dbReference>
<feature type="compositionally biased region" description="Basic and acidic residues" evidence="1">
    <location>
        <begin position="7"/>
        <end position="22"/>
    </location>
</feature>
<sequence>MGGDGGAKQRRDECPRDRGYPPIHEADNTYENCIFKALVLGLLVLIAAVGCGRDVDSEKQPSGMTASAEASTTAREILAALYGYKEALRIANESGTETPSKDLSAYLVDPLLSEIAAMIHSNRQKGVYYAGTSVPVDPKVTDLRADAEPPTAVVRACTDNTNYRLVYRRNNSPVPAPSYELRILASYEAVYVAGQGWRICKATNSGEPC</sequence>
<dbReference type="EMBL" id="BOPG01000023">
    <property type="protein sequence ID" value="GIJ56152.1"/>
    <property type="molecule type" value="Genomic_DNA"/>
</dbReference>
<gene>
    <name evidence="2" type="ORF">Vau01_036680</name>
</gene>
<accession>A0A8J3Z4B3</accession>
<evidence type="ECO:0000313" key="3">
    <source>
        <dbReference type="Proteomes" id="UP000612585"/>
    </source>
</evidence>